<gene>
    <name evidence="1" type="ORF">DK847_07025</name>
</gene>
<dbReference type="Proteomes" id="UP000248795">
    <property type="component" value="Unassembled WGS sequence"/>
</dbReference>
<sequence length="227" mass="25100">MTYPRLTKCMPDESRPNPFHLLHKALRFGHCRMLSELGAQDFGDDAAASRLLLQLVQHLELYRSVAEARQAALLEALSQRGLEVEASACQDHLGHLTAISELGSLVRAVNVAAPQRRRLAGRSIYRCYALYTSSDMARMDEDETLLLSSLHDSLDDEALRGIEGHAFADLAPAHFEPLMRLLLPALSTTELEGLLAVLRQYMDADQYDTEVEPVMRPLLATSSSAAA</sequence>
<comment type="caution">
    <text evidence="1">The sequence shown here is derived from an EMBL/GenBank/DDBJ whole genome shotgun (WGS) entry which is preliminary data.</text>
</comment>
<evidence type="ECO:0000313" key="2">
    <source>
        <dbReference type="Proteomes" id="UP000248795"/>
    </source>
</evidence>
<keyword evidence="2" id="KW-1185">Reference proteome</keyword>
<evidence type="ECO:0000313" key="1">
    <source>
        <dbReference type="EMBL" id="PZF78159.1"/>
    </source>
</evidence>
<organism evidence="1 2">
    <name type="scientific">Aestuariivirga litoralis</name>
    <dbReference type="NCBI Taxonomy" id="2650924"/>
    <lineage>
        <taxon>Bacteria</taxon>
        <taxon>Pseudomonadati</taxon>
        <taxon>Pseudomonadota</taxon>
        <taxon>Alphaproteobacteria</taxon>
        <taxon>Hyphomicrobiales</taxon>
        <taxon>Aestuariivirgaceae</taxon>
        <taxon>Aestuariivirga</taxon>
    </lineage>
</organism>
<accession>A0A2W2BPP9</accession>
<dbReference type="Gene3D" id="1.20.120.520">
    <property type="entry name" value="nmb1532 protein domain like"/>
    <property type="match status" value="1"/>
</dbReference>
<name>A0A2W2BPP9_9HYPH</name>
<dbReference type="AlphaFoldDB" id="A0A2W2BPP9"/>
<dbReference type="RefSeq" id="WP_111197160.1">
    <property type="nucleotide sequence ID" value="NZ_QKVK01000002.1"/>
</dbReference>
<proteinExistence type="predicted"/>
<reference evidence="2" key="1">
    <citation type="submission" date="2018-06" db="EMBL/GenBank/DDBJ databases">
        <title>Aestuariibacter litoralis strain KCTC 52945T.</title>
        <authorList>
            <person name="Li X."/>
            <person name="Salam N."/>
            <person name="Li J.-L."/>
            <person name="Chen Y.-M."/>
            <person name="Yang Z.-W."/>
            <person name="Zhang L.-Y."/>
            <person name="Han M.-X."/>
            <person name="Xiao M."/>
            <person name="Li W.-J."/>
        </authorList>
    </citation>
    <scope>NUCLEOTIDE SEQUENCE [LARGE SCALE GENOMIC DNA]</scope>
    <source>
        <strain evidence="2">KCTC 52945</strain>
    </source>
</reference>
<dbReference type="EMBL" id="QKVK01000002">
    <property type="protein sequence ID" value="PZF78159.1"/>
    <property type="molecule type" value="Genomic_DNA"/>
</dbReference>
<evidence type="ECO:0008006" key="3">
    <source>
        <dbReference type="Google" id="ProtNLM"/>
    </source>
</evidence>
<protein>
    <recommendedName>
        <fullName evidence="3">Hemerythrin-like domain-containing protein</fullName>
    </recommendedName>
</protein>